<proteinExistence type="predicted"/>
<organism evidence="1">
    <name type="scientific">uncultured Caudovirales phage</name>
    <dbReference type="NCBI Taxonomy" id="2100421"/>
    <lineage>
        <taxon>Viruses</taxon>
        <taxon>Duplodnaviria</taxon>
        <taxon>Heunggongvirae</taxon>
        <taxon>Uroviricota</taxon>
        <taxon>Caudoviricetes</taxon>
        <taxon>Peduoviridae</taxon>
        <taxon>Maltschvirus</taxon>
        <taxon>Maltschvirus maltsch</taxon>
    </lineage>
</organism>
<dbReference type="EMBL" id="LR797278">
    <property type="protein sequence ID" value="CAB4199237.1"/>
    <property type="molecule type" value="Genomic_DNA"/>
</dbReference>
<accession>A0A6J5QF65</accession>
<protein>
    <recommendedName>
        <fullName evidence="4">RuvC-like resolvase</fullName>
    </recommendedName>
</protein>
<evidence type="ECO:0008006" key="4">
    <source>
        <dbReference type="Google" id="ProtNLM"/>
    </source>
</evidence>
<evidence type="ECO:0000313" key="3">
    <source>
        <dbReference type="EMBL" id="CAB5228443.1"/>
    </source>
</evidence>
<evidence type="ECO:0000313" key="1">
    <source>
        <dbReference type="EMBL" id="CAB4183350.1"/>
    </source>
</evidence>
<dbReference type="EMBL" id="LR798385">
    <property type="protein sequence ID" value="CAB5228443.1"/>
    <property type="molecule type" value="Genomic_DNA"/>
</dbReference>
<name>A0A6J5QF65_9CAUD</name>
<gene>
    <name evidence="1" type="ORF">UFOVP1084_51</name>
    <name evidence="2" type="ORF">UFOVP1328_27</name>
    <name evidence="3" type="ORF">UFOVP1532_58</name>
</gene>
<evidence type="ECO:0000313" key="2">
    <source>
        <dbReference type="EMBL" id="CAB4199237.1"/>
    </source>
</evidence>
<dbReference type="EMBL" id="LR797042">
    <property type="protein sequence ID" value="CAB4183350.1"/>
    <property type="molecule type" value="Genomic_DNA"/>
</dbReference>
<sequence length="143" mass="15690">MRWISIDPGEDTGWAIWEDGDLVDAGTDKLWDVIDALSASLLSVRTTGDLPDFGSVGRLVVEDWALYPWKLKSLGWDKCRTARGIGAFEVLCRISGTQLSLQPASIKKSAVSAGAEELFLSPLHENRHCNDAIMHGVFFLASQ</sequence>
<reference evidence="1" key="1">
    <citation type="submission" date="2020-05" db="EMBL/GenBank/DDBJ databases">
        <authorList>
            <person name="Chiriac C."/>
            <person name="Salcher M."/>
            <person name="Ghai R."/>
            <person name="Kavagutti S V."/>
        </authorList>
    </citation>
    <scope>NUCLEOTIDE SEQUENCE</scope>
</reference>